<sequence length="438" mass="48352">MSLRHFLQQVAETGDLIEIDRPVSVNYELANVAHALEGRPILFNDIIDYPGWRICSGPCSDRKYFSMDLNVPVADLIPHLAQANDNPQPPPLVEKGACQEVVLETFDLNELPILFHLPQDGGHYIASNVVITEDPELGRNMCYHRLLRLDSKRFAARIIERRGTYSAMQKVDGDLPVAICIGVSQAVHLAASLSAAPDVDELAVAHALAPTPLVRCLTNNLAVPADAEIVLEGRITKRQAPEGPFMDLTETMDIVREQSVIEIDLITHRRNPIFHALLPGGLEHKILMGMPKEPTIFAEVNKVVRCTDVVITPGGSSWLHAVVQIEKRGLEDGRLAIEAAFKGHGSLKHVWIVDTDVDIYNPAQVEWAFATRFQGDKDMTLFANQPGSSLDPSGIHAAGQKSRTAKLGFDCTIPWGADMAKFRRGEYGRVDLSNYLIE</sequence>
<reference evidence="5" key="1">
    <citation type="submission" date="2018-06" db="EMBL/GenBank/DDBJ databases">
        <authorList>
            <person name="Zhirakovskaya E."/>
        </authorList>
    </citation>
    <scope>NUCLEOTIDE SEQUENCE</scope>
</reference>
<dbReference type="PANTHER" id="PTHR30108">
    <property type="entry name" value="3-OCTAPRENYL-4-HYDROXYBENZOATE CARBOXY-LYASE-RELATED"/>
    <property type="match status" value="1"/>
</dbReference>
<evidence type="ECO:0000313" key="5">
    <source>
        <dbReference type="EMBL" id="VAW33472.1"/>
    </source>
</evidence>
<dbReference type="SUPFAM" id="SSF143968">
    <property type="entry name" value="UbiD C-terminal domain-like"/>
    <property type="match status" value="1"/>
</dbReference>
<feature type="domain" description="3-octaprenyl-4-hydroxybenzoate carboxy-lyase-like Rift-related" evidence="2">
    <location>
        <begin position="94"/>
        <end position="281"/>
    </location>
</feature>
<dbReference type="EMBL" id="UOEU01000453">
    <property type="protein sequence ID" value="VAW33472.1"/>
    <property type="molecule type" value="Genomic_DNA"/>
</dbReference>
<evidence type="ECO:0000259" key="4">
    <source>
        <dbReference type="Pfam" id="PF20696"/>
    </source>
</evidence>
<evidence type="ECO:0000256" key="1">
    <source>
        <dbReference type="ARBA" id="ARBA00010021"/>
    </source>
</evidence>
<dbReference type="Pfam" id="PF01977">
    <property type="entry name" value="UbiD"/>
    <property type="match status" value="1"/>
</dbReference>
<dbReference type="AlphaFoldDB" id="A0A3B0V3Y8"/>
<protein>
    <submittedName>
        <fullName evidence="5">UbiD family decarboxylase, MJ1133 type</fullName>
    </submittedName>
</protein>
<feature type="domain" description="3-octaprenyl-4-hydroxybenzoate carboxy-lyase-like C-terminal" evidence="4">
    <location>
        <begin position="286"/>
        <end position="411"/>
    </location>
</feature>
<dbReference type="NCBIfam" id="TIGR00148">
    <property type="entry name" value="UbiD family decarboxylase"/>
    <property type="match status" value="1"/>
</dbReference>
<dbReference type="InterPro" id="IPR049383">
    <property type="entry name" value="UbiD-like_N"/>
</dbReference>
<gene>
    <name evidence="5" type="ORF">MNBD_CHLOROFLEXI01-754</name>
</gene>
<proteinExistence type="inferred from homology"/>
<dbReference type="InterPro" id="IPR002830">
    <property type="entry name" value="UbiD"/>
</dbReference>
<dbReference type="Gene3D" id="3.40.1670.10">
    <property type="entry name" value="UbiD C-terminal domain-like"/>
    <property type="match status" value="1"/>
</dbReference>
<dbReference type="PANTHER" id="PTHR30108:SF21">
    <property type="entry name" value="4-HYDROXYBENZOATE DECARBOXYLASE"/>
    <property type="match status" value="1"/>
</dbReference>
<dbReference type="GO" id="GO:0016831">
    <property type="term" value="F:carboxy-lyase activity"/>
    <property type="evidence" value="ECO:0007669"/>
    <property type="project" value="InterPro"/>
</dbReference>
<accession>A0A3B0V3Y8</accession>
<dbReference type="InterPro" id="IPR049381">
    <property type="entry name" value="UbiD-like_C"/>
</dbReference>
<dbReference type="Pfam" id="PF20695">
    <property type="entry name" value="UbiD_N"/>
    <property type="match status" value="1"/>
</dbReference>
<organism evidence="5">
    <name type="scientific">hydrothermal vent metagenome</name>
    <dbReference type="NCBI Taxonomy" id="652676"/>
    <lineage>
        <taxon>unclassified sequences</taxon>
        <taxon>metagenomes</taxon>
        <taxon>ecological metagenomes</taxon>
    </lineage>
</organism>
<dbReference type="SUPFAM" id="SSF50475">
    <property type="entry name" value="FMN-binding split barrel"/>
    <property type="match status" value="1"/>
</dbReference>
<dbReference type="GO" id="GO:0005737">
    <property type="term" value="C:cytoplasm"/>
    <property type="evidence" value="ECO:0007669"/>
    <property type="project" value="TreeGrafter"/>
</dbReference>
<dbReference type="Pfam" id="PF20696">
    <property type="entry name" value="UbiD_C"/>
    <property type="match status" value="1"/>
</dbReference>
<evidence type="ECO:0000259" key="3">
    <source>
        <dbReference type="Pfam" id="PF20695"/>
    </source>
</evidence>
<name>A0A3B0V3Y8_9ZZZZ</name>
<evidence type="ECO:0000259" key="2">
    <source>
        <dbReference type="Pfam" id="PF01977"/>
    </source>
</evidence>
<comment type="similarity">
    <text evidence="1">Belongs to the UbiD family.</text>
</comment>
<dbReference type="InterPro" id="IPR048304">
    <property type="entry name" value="UbiD_Rift_dom"/>
</dbReference>
<feature type="domain" description="3-octaprenyl-4-hydroxybenzoate carboxy-lyase-like N-terminal" evidence="3">
    <location>
        <begin position="8"/>
        <end position="82"/>
    </location>
</feature>